<feature type="domain" description="IrrE N-terminal-like" evidence="1">
    <location>
        <begin position="43"/>
        <end position="107"/>
    </location>
</feature>
<evidence type="ECO:0000259" key="1">
    <source>
        <dbReference type="Pfam" id="PF06114"/>
    </source>
</evidence>
<dbReference type="Pfam" id="PF06114">
    <property type="entry name" value="Peptidase_M78"/>
    <property type="match status" value="1"/>
</dbReference>
<dbReference type="RefSeq" id="WP_149333677.1">
    <property type="nucleotide sequence ID" value="NZ_BJJW01000002.1"/>
</dbReference>
<comment type="caution">
    <text evidence="2">The sequence shown here is derived from an EMBL/GenBank/DDBJ whole genome shotgun (WGS) entry which is preliminary data.</text>
</comment>
<proteinExistence type="predicted"/>
<evidence type="ECO:0000313" key="3">
    <source>
        <dbReference type="Proteomes" id="UP000323274"/>
    </source>
</evidence>
<reference evidence="2 3" key="1">
    <citation type="submission" date="2019-04" db="EMBL/GenBank/DDBJ databases">
        <title>A pseudo-fructophilic Leuconostoc citreum strain F192-5 isolated from peel of satsuma mandarin: the first report for isolation and characterization of strain-dependent fructophilic-like characteristics.</title>
        <authorList>
            <person name="Maeno S."/>
            <person name="Tanizawa Y."/>
            <person name="Kajikawa A."/>
            <person name="Kanesaki Y."/>
            <person name="Kubota E."/>
            <person name="Arita M."/>
            <person name="Leon D."/>
            <person name="Endo A."/>
        </authorList>
    </citation>
    <scope>NUCLEOTIDE SEQUENCE [LARGE SCALE GENOMIC DNA]</scope>
    <source>
        <strain evidence="2 3">F192-5</strain>
    </source>
</reference>
<organism evidence="2 3">
    <name type="scientific">Leuconostoc citreum</name>
    <dbReference type="NCBI Taxonomy" id="33964"/>
    <lineage>
        <taxon>Bacteria</taxon>
        <taxon>Bacillati</taxon>
        <taxon>Bacillota</taxon>
        <taxon>Bacilli</taxon>
        <taxon>Lactobacillales</taxon>
        <taxon>Lactobacillaceae</taxon>
        <taxon>Leuconostoc</taxon>
    </lineage>
</organism>
<evidence type="ECO:0000313" key="2">
    <source>
        <dbReference type="EMBL" id="GDZ83079.1"/>
    </source>
</evidence>
<sequence length="139" mass="16454">MRLKYFDTDITDNLHKLASDNHIIVENVYDLSPETPDFSIVRRQGIFMNINYDTDVSFNFRLAHELAHLVYGDGNTQKIYTFSEFGHRYEELQAHRNAIRMLMSIEMPSSPLTFMSYYRVPAWLESDVIQTYNEFKVLE</sequence>
<dbReference type="InterPro" id="IPR010359">
    <property type="entry name" value="IrrE_HExxH"/>
</dbReference>
<dbReference type="EMBL" id="BJJW01000002">
    <property type="protein sequence ID" value="GDZ83079.1"/>
    <property type="molecule type" value="Genomic_DNA"/>
</dbReference>
<protein>
    <recommendedName>
        <fullName evidence="1">IrrE N-terminal-like domain-containing protein</fullName>
    </recommendedName>
</protein>
<accession>A0A5A5TYB4</accession>
<dbReference type="Proteomes" id="UP000323274">
    <property type="component" value="Unassembled WGS sequence"/>
</dbReference>
<gene>
    <name evidence="2" type="ORF">LCIT_03210</name>
</gene>
<dbReference type="AlphaFoldDB" id="A0A5A5TYB4"/>
<name>A0A5A5TYB4_LEUCI</name>